<protein>
    <recommendedName>
        <fullName evidence="2">Serine hydrolase domain-containing protein</fullName>
    </recommendedName>
</protein>
<dbReference type="SUPFAM" id="SSF53474">
    <property type="entry name" value="alpha/beta-Hydrolases"/>
    <property type="match status" value="1"/>
</dbReference>
<evidence type="ECO:0000259" key="2">
    <source>
        <dbReference type="Pfam" id="PF03959"/>
    </source>
</evidence>
<dbReference type="Pfam" id="PF03959">
    <property type="entry name" value="FSH1"/>
    <property type="match status" value="1"/>
</dbReference>
<organism evidence="3 4">
    <name type="scientific">Zasmidium cellare</name>
    <name type="common">Wine cellar mold</name>
    <name type="synonym">Racodium cellare</name>
    <dbReference type="NCBI Taxonomy" id="395010"/>
    <lineage>
        <taxon>Eukaryota</taxon>
        <taxon>Fungi</taxon>
        <taxon>Dikarya</taxon>
        <taxon>Ascomycota</taxon>
        <taxon>Pezizomycotina</taxon>
        <taxon>Dothideomycetes</taxon>
        <taxon>Dothideomycetidae</taxon>
        <taxon>Mycosphaerellales</taxon>
        <taxon>Mycosphaerellaceae</taxon>
        <taxon>Zasmidium</taxon>
    </lineage>
</organism>
<dbReference type="InterPro" id="IPR029058">
    <property type="entry name" value="AB_hydrolase_fold"/>
</dbReference>
<sequence length="288" mass="32625">MMRVLCLHGAGSNNNFFQNQTATLRAHLPDFSFEFVQGTLPHQGGSWSSHYGNRNDDVEQELFTYFTLFDPEFMLETERELIDLVTSASPPFDGVLAYSIGCSLAFQASMRYEAEREPNSRGSLFKFAIFCNAVAPSKAIDIVDSCCFGTAAEVESRIKDEALTLTELALGMRLIAAPSAVEEVNRLRQWAKLQMKDWQGVHTDRGFDVVKIGVMGVMPFDQKNERLHIPTLHVRDPMEHRLFGERMQILCDPKEAREFFHDHGHEFPRGYNISKTLADLVRETAARA</sequence>
<comment type="caution">
    <text evidence="3">The sequence shown here is derived from an EMBL/GenBank/DDBJ whole genome shotgun (WGS) entry which is preliminary data.</text>
</comment>
<evidence type="ECO:0000313" key="4">
    <source>
        <dbReference type="Proteomes" id="UP001305779"/>
    </source>
</evidence>
<dbReference type="InterPro" id="IPR005645">
    <property type="entry name" value="FSH-like_dom"/>
</dbReference>
<dbReference type="Gene3D" id="3.40.50.1820">
    <property type="entry name" value="alpha/beta hydrolase"/>
    <property type="match status" value="1"/>
</dbReference>
<dbReference type="Proteomes" id="UP001305779">
    <property type="component" value="Unassembled WGS sequence"/>
</dbReference>
<gene>
    <name evidence="3" type="ORF">PRZ48_012761</name>
</gene>
<keyword evidence="4" id="KW-1185">Reference proteome</keyword>
<reference evidence="3 4" key="1">
    <citation type="journal article" date="2023" name="G3 (Bethesda)">
        <title>A chromosome-level genome assembly of Zasmidium syzygii isolated from banana leaves.</title>
        <authorList>
            <person name="van Westerhoven A.C."/>
            <person name="Mehrabi R."/>
            <person name="Talebi R."/>
            <person name="Steentjes M.B.F."/>
            <person name="Corcolon B."/>
            <person name="Chong P.A."/>
            <person name="Kema G.H.J."/>
            <person name="Seidl M.F."/>
        </authorList>
    </citation>
    <scope>NUCLEOTIDE SEQUENCE [LARGE SCALE GENOMIC DNA]</scope>
    <source>
        <strain evidence="3 4">P124</strain>
    </source>
</reference>
<name>A0ABR0E690_ZASCE</name>
<dbReference type="EMBL" id="JAXOVC010000010">
    <property type="protein sequence ID" value="KAK4496778.1"/>
    <property type="molecule type" value="Genomic_DNA"/>
</dbReference>
<dbReference type="InterPro" id="IPR050593">
    <property type="entry name" value="LovG"/>
</dbReference>
<dbReference type="PANTHER" id="PTHR48070:SF7">
    <property type="entry name" value="SERINE HYDROLASE FSH DOMAIN-CONTAINING PROTEIN-RELATED"/>
    <property type="match status" value="1"/>
</dbReference>
<proteinExistence type="predicted"/>
<keyword evidence="1" id="KW-0378">Hydrolase</keyword>
<evidence type="ECO:0000313" key="3">
    <source>
        <dbReference type="EMBL" id="KAK4496778.1"/>
    </source>
</evidence>
<dbReference type="PANTHER" id="PTHR48070">
    <property type="entry name" value="ESTERASE OVCA2"/>
    <property type="match status" value="1"/>
</dbReference>
<accession>A0ABR0E690</accession>
<evidence type="ECO:0000256" key="1">
    <source>
        <dbReference type="ARBA" id="ARBA00022801"/>
    </source>
</evidence>
<feature type="domain" description="Serine hydrolase" evidence="2">
    <location>
        <begin position="2"/>
        <end position="272"/>
    </location>
</feature>